<evidence type="ECO:0000313" key="9">
    <source>
        <dbReference type="Proteomes" id="UP000295764"/>
    </source>
</evidence>
<feature type="transmembrane region" description="Helical" evidence="6">
    <location>
        <begin position="144"/>
        <end position="175"/>
    </location>
</feature>
<dbReference type="GO" id="GO:0055085">
    <property type="term" value="P:transmembrane transport"/>
    <property type="evidence" value="ECO:0007669"/>
    <property type="project" value="InterPro"/>
</dbReference>
<dbReference type="EMBL" id="SNVW01000002">
    <property type="protein sequence ID" value="TDN45795.1"/>
    <property type="molecule type" value="Genomic_DNA"/>
</dbReference>
<feature type="transmembrane region" description="Helical" evidence="6">
    <location>
        <begin position="47"/>
        <end position="66"/>
    </location>
</feature>
<dbReference type="SMART" id="SM00100">
    <property type="entry name" value="cNMP"/>
    <property type="match status" value="1"/>
</dbReference>
<accession>A0A4R6DLL7</accession>
<dbReference type="Gene3D" id="2.60.120.10">
    <property type="entry name" value="Jelly Rolls"/>
    <property type="match status" value="1"/>
</dbReference>
<dbReference type="Pfam" id="PF00924">
    <property type="entry name" value="MS_channel_2nd"/>
    <property type="match status" value="1"/>
</dbReference>
<dbReference type="InterPro" id="IPR014710">
    <property type="entry name" value="RmlC-like_jellyroll"/>
</dbReference>
<dbReference type="CDD" id="cd00038">
    <property type="entry name" value="CAP_ED"/>
    <property type="match status" value="1"/>
</dbReference>
<dbReference type="InterPro" id="IPR018490">
    <property type="entry name" value="cNMP-bd_dom_sf"/>
</dbReference>
<evidence type="ECO:0000256" key="4">
    <source>
        <dbReference type="ARBA" id="ARBA00022989"/>
    </source>
</evidence>
<dbReference type="SUPFAM" id="SSF82861">
    <property type="entry name" value="Mechanosensitive channel protein MscS (YggB), transmembrane region"/>
    <property type="match status" value="1"/>
</dbReference>
<dbReference type="PANTHER" id="PTHR30566:SF25">
    <property type="entry name" value="INNER MEMBRANE PROTEIN"/>
    <property type="match status" value="1"/>
</dbReference>
<evidence type="ECO:0000256" key="3">
    <source>
        <dbReference type="ARBA" id="ARBA00022692"/>
    </source>
</evidence>
<dbReference type="InterPro" id="IPR011014">
    <property type="entry name" value="MscS_channel_TM-2"/>
</dbReference>
<dbReference type="SUPFAM" id="SSF50182">
    <property type="entry name" value="Sm-like ribonucleoproteins"/>
    <property type="match status" value="1"/>
</dbReference>
<keyword evidence="4 6" id="KW-1133">Transmembrane helix</keyword>
<evidence type="ECO:0000256" key="2">
    <source>
        <dbReference type="ARBA" id="ARBA00008017"/>
    </source>
</evidence>
<dbReference type="Proteomes" id="UP000295764">
    <property type="component" value="Unassembled WGS sequence"/>
</dbReference>
<dbReference type="OrthoDB" id="9775207at2"/>
<dbReference type="Pfam" id="PF00027">
    <property type="entry name" value="cNMP_binding"/>
    <property type="match status" value="1"/>
</dbReference>
<feature type="domain" description="Cyclic nucleotide-binding" evidence="7">
    <location>
        <begin position="341"/>
        <end position="436"/>
    </location>
</feature>
<dbReference type="RefSeq" id="WP_133518750.1">
    <property type="nucleotide sequence ID" value="NZ_SNVW01000002.1"/>
</dbReference>
<comment type="similarity">
    <text evidence="2">Belongs to the MscS (TC 1.A.23) family.</text>
</comment>
<dbReference type="AlphaFoldDB" id="A0A4R6DLL7"/>
<dbReference type="SUPFAM" id="SSF51206">
    <property type="entry name" value="cAMP-binding domain-like"/>
    <property type="match status" value="1"/>
</dbReference>
<sequence length="477" mass="50595">MTAFWEQAWFWPAISVIVGLPLVLLVLTELQSNLERRGNPMHKVVGLLRNAVVPIIAILVLSVQVTDAVDPGKPVVNQVIGTVLGFLIIVFVLNGLNIVLFTNARKGSWREKIPSIFVDIARIVLIALGLALVFKIVWGADVGGIFTALGVGSLVIGLALQSAVGPVIAGLFLLFEQPFRLGDWLDTGGVRGRVVEVNWRSVHIDTGAGILIMPNSSLAGASFTNLSRTGGTFPVTTDVTFTTDDPPAAVVALLQRVASGLPQRYPGTQPVAVPTGGAGYSLAFEVRGPSQEGDALAQFRMWLWYAARRAGLGLDGDTTDDFVTDERRDAAIETIAATLYLTGDDVAALAPVTRLERYAAGETILTAGTVPDAVRFVLSGSVDLRVPFEDAELPTTRVEAGDYVGQTALTREALLTTAHALTEVAVLVVPATALDQIVRGTPALARDMGDVIDRRRQEVSAAVSAHVASQPRTVSAA</sequence>
<evidence type="ECO:0000259" key="7">
    <source>
        <dbReference type="PROSITE" id="PS50042"/>
    </source>
</evidence>
<dbReference type="GO" id="GO:0016020">
    <property type="term" value="C:membrane"/>
    <property type="evidence" value="ECO:0007669"/>
    <property type="project" value="UniProtKB-SubCell"/>
</dbReference>
<evidence type="ECO:0000313" key="8">
    <source>
        <dbReference type="EMBL" id="TDN45795.1"/>
    </source>
</evidence>
<keyword evidence="3 6" id="KW-0812">Transmembrane</keyword>
<dbReference type="InterPro" id="IPR023408">
    <property type="entry name" value="MscS_beta-dom_sf"/>
</dbReference>
<dbReference type="PANTHER" id="PTHR30566">
    <property type="entry name" value="YNAI-RELATED MECHANOSENSITIVE ION CHANNEL"/>
    <property type="match status" value="1"/>
</dbReference>
<protein>
    <submittedName>
        <fullName evidence="8">Small-conductance mechanosensitive channel</fullName>
    </submittedName>
</protein>
<dbReference type="Gene3D" id="1.10.287.1260">
    <property type="match status" value="1"/>
</dbReference>
<feature type="transmembrane region" description="Helical" evidence="6">
    <location>
        <begin position="116"/>
        <end position="138"/>
    </location>
</feature>
<organism evidence="8 9">
    <name type="scientific">Curtobacterium flaccumfaciens</name>
    <dbReference type="NCBI Taxonomy" id="2035"/>
    <lineage>
        <taxon>Bacteria</taxon>
        <taxon>Bacillati</taxon>
        <taxon>Actinomycetota</taxon>
        <taxon>Actinomycetes</taxon>
        <taxon>Micrococcales</taxon>
        <taxon>Microbacteriaceae</taxon>
        <taxon>Curtobacterium</taxon>
    </lineage>
</organism>
<proteinExistence type="inferred from homology"/>
<evidence type="ECO:0000256" key="6">
    <source>
        <dbReference type="SAM" id="Phobius"/>
    </source>
</evidence>
<dbReference type="Gene3D" id="2.30.30.60">
    <property type="match status" value="1"/>
</dbReference>
<reference evidence="8 9" key="1">
    <citation type="submission" date="2019-03" db="EMBL/GenBank/DDBJ databases">
        <title>Genomic analyses of the natural microbiome of Caenorhabditis elegans.</title>
        <authorList>
            <person name="Samuel B."/>
        </authorList>
    </citation>
    <scope>NUCLEOTIDE SEQUENCE [LARGE SCALE GENOMIC DNA]</scope>
    <source>
        <strain evidence="8 9">JUb65</strain>
    </source>
</reference>
<dbReference type="InterPro" id="IPR000595">
    <property type="entry name" value="cNMP-bd_dom"/>
</dbReference>
<gene>
    <name evidence="8" type="ORF">EDF64_102208</name>
</gene>
<comment type="caution">
    <text evidence="8">The sequence shown here is derived from an EMBL/GenBank/DDBJ whole genome shotgun (WGS) entry which is preliminary data.</text>
</comment>
<keyword evidence="5 6" id="KW-0472">Membrane</keyword>
<evidence type="ECO:0000256" key="1">
    <source>
        <dbReference type="ARBA" id="ARBA00004141"/>
    </source>
</evidence>
<comment type="subcellular location">
    <subcellularLocation>
        <location evidence="1">Membrane</location>
        <topology evidence="1">Multi-pass membrane protein</topology>
    </subcellularLocation>
</comment>
<feature type="transmembrane region" description="Helical" evidence="6">
    <location>
        <begin position="78"/>
        <end position="104"/>
    </location>
</feature>
<feature type="transmembrane region" description="Helical" evidence="6">
    <location>
        <begin position="6"/>
        <end position="27"/>
    </location>
</feature>
<dbReference type="InterPro" id="IPR006685">
    <property type="entry name" value="MscS_channel_2nd"/>
</dbReference>
<name>A0A4R6DLL7_9MICO</name>
<dbReference type="PROSITE" id="PS50042">
    <property type="entry name" value="CNMP_BINDING_3"/>
    <property type="match status" value="1"/>
</dbReference>
<evidence type="ECO:0000256" key="5">
    <source>
        <dbReference type="ARBA" id="ARBA00023136"/>
    </source>
</evidence>
<dbReference type="InterPro" id="IPR010920">
    <property type="entry name" value="LSM_dom_sf"/>
</dbReference>